<dbReference type="EMBL" id="CABFOC020000074">
    <property type="protein sequence ID" value="CAH0057122.1"/>
    <property type="molecule type" value="Genomic_DNA"/>
</dbReference>
<keyword evidence="2" id="KW-0805">Transcription regulation</keyword>
<gene>
    <name evidence="7" type="ORF">CSOL1703_00006893</name>
</gene>
<dbReference type="GO" id="GO:0005634">
    <property type="term" value="C:nucleus"/>
    <property type="evidence" value="ECO:0007669"/>
    <property type="project" value="UniProtKB-SubCell"/>
</dbReference>
<sequence>MFPQESEARNLFALYMVGANPFIPLFDPIADTFDSLRRRSAFCLVTILYIALCQTESDTVAGRNEESENKKKAAGQISRLLATESLFEIPARIESVQAMILLAAFSEKVWFAIGHALQMALDLGLDESFDRITKEKSSSPAETYTLLQRTRTWLILYHIEREFAFGTSKKPRIANISISALRKLYNMDITTSSDIRYISIIELVQLRGM</sequence>
<dbReference type="GO" id="GO:0000981">
    <property type="term" value="F:DNA-binding transcription factor activity, RNA polymerase II-specific"/>
    <property type="evidence" value="ECO:0007669"/>
    <property type="project" value="TreeGrafter"/>
</dbReference>
<evidence type="ECO:0000256" key="2">
    <source>
        <dbReference type="ARBA" id="ARBA00023015"/>
    </source>
</evidence>
<dbReference type="GO" id="GO:0000976">
    <property type="term" value="F:transcription cis-regulatory region binding"/>
    <property type="evidence" value="ECO:0007669"/>
    <property type="project" value="TreeGrafter"/>
</dbReference>
<evidence type="ECO:0000313" key="7">
    <source>
        <dbReference type="EMBL" id="CAH0057122.1"/>
    </source>
</evidence>
<keyword evidence="4" id="KW-0804">Transcription</keyword>
<dbReference type="CDD" id="cd12148">
    <property type="entry name" value="fungal_TF_MHR"/>
    <property type="match status" value="1"/>
</dbReference>
<proteinExistence type="predicted"/>
<dbReference type="OrthoDB" id="4454541at2759"/>
<dbReference type="PANTHER" id="PTHR31845">
    <property type="entry name" value="FINGER DOMAIN PROTEIN, PUTATIVE-RELATED"/>
    <property type="match status" value="1"/>
</dbReference>
<feature type="domain" description="Xylanolytic transcriptional activator regulatory" evidence="6">
    <location>
        <begin position="109"/>
        <end position="189"/>
    </location>
</feature>
<dbReference type="InterPro" id="IPR007219">
    <property type="entry name" value="XnlR_reg_dom"/>
</dbReference>
<dbReference type="AlphaFoldDB" id="A0A9N9ZIH0"/>
<keyword evidence="5" id="KW-0539">Nucleus</keyword>
<dbReference type="SMART" id="SM00906">
    <property type="entry name" value="Fungal_trans"/>
    <property type="match status" value="1"/>
</dbReference>
<dbReference type="GO" id="GO:0006351">
    <property type="term" value="P:DNA-templated transcription"/>
    <property type="evidence" value="ECO:0007669"/>
    <property type="project" value="InterPro"/>
</dbReference>
<accession>A0A9N9ZIH0</accession>
<evidence type="ECO:0000256" key="4">
    <source>
        <dbReference type="ARBA" id="ARBA00023163"/>
    </source>
</evidence>
<evidence type="ECO:0000256" key="3">
    <source>
        <dbReference type="ARBA" id="ARBA00023125"/>
    </source>
</evidence>
<name>A0A9N9ZIH0_9HYPO</name>
<organism evidence="7 8">
    <name type="scientific">Clonostachys solani</name>
    <dbReference type="NCBI Taxonomy" id="160281"/>
    <lineage>
        <taxon>Eukaryota</taxon>
        <taxon>Fungi</taxon>
        <taxon>Dikarya</taxon>
        <taxon>Ascomycota</taxon>
        <taxon>Pezizomycotina</taxon>
        <taxon>Sordariomycetes</taxon>
        <taxon>Hypocreomycetidae</taxon>
        <taxon>Hypocreales</taxon>
        <taxon>Bionectriaceae</taxon>
        <taxon>Clonostachys</taxon>
    </lineage>
</organism>
<dbReference type="Pfam" id="PF04082">
    <property type="entry name" value="Fungal_trans"/>
    <property type="match status" value="1"/>
</dbReference>
<dbReference type="GO" id="GO:0008270">
    <property type="term" value="F:zinc ion binding"/>
    <property type="evidence" value="ECO:0007669"/>
    <property type="project" value="InterPro"/>
</dbReference>
<dbReference type="PANTHER" id="PTHR31845:SF38">
    <property type="entry name" value="TRANSCRIPTION FACTOR, PUTATIVE (AFU_ORTHOLOGUE AFUA_7G00410)-RELATED"/>
    <property type="match status" value="1"/>
</dbReference>
<keyword evidence="3" id="KW-0238">DNA-binding</keyword>
<comment type="subcellular location">
    <subcellularLocation>
        <location evidence="1">Nucleus</location>
    </subcellularLocation>
</comment>
<comment type="caution">
    <text evidence="7">The sequence shown here is derived from an EMBL/GenBank/DDBJ whole genome shotgun (WGS) entry which is preliminary data.</text>
</comment>
<evidence type="ECO:0000259" key="6">
    <source>
        <dbReference type="SMART" id="SM00906"/>
    </source>
</evidence>
<dbReference type="InterPro" id="IPR051089">
    <property type="entry name" value="prtT"/>
</dbReference>
<reference evidence="7" key="1">
    <citation type="submission" date="2021-10" db="EMBL/GenBank/DDBJ databases">
        <authorList>
            <person name="Piombo E."/>
        </authorList>
    </citation>
    <scope>NUCLEOTIDE SEQUENCE</scope>
</reference>
<protein>
    <recommendedName>
        <fullName evidence="6">Xylanolytic transcriptional activator regulatory domain-containing protein</fullName>
    </recommendedName>
</protein>
<dbReference type="Proteomes" id="UP000775872">
    <property type="component" value="Unassembled WGS sequence"/>
</dbReference>
<keyword evidence="8" id="KW-1185">Reference proteome</keyword>
<evidence type="ECO:0000256" key="1">
    <source>
        <dbReference type="ARBA" id="ARBA00004123"/>
    </source>
</evidence>
<evidence type="ECO:0000256" key="5">
    <source>
        <dbReference type="ARBA" id="ARBA00023242"/>
    </source>
</evidence>
<evidence type="ECO:0000313" key="8">
    <source>
        <dbReference type="Proteomes" id="UP000775872"/>
    </source>
</evidence>